<reference evidence="1 2" key="1">
    <citation type="submission" date="2024-05" db="EMBL/GenBank/DDBJ databases">
        <title>A draft genome resource for the thread blight pathogen Marasmius tenuissimus strain MS-2.</title>
        <authorList>
            <person name="Yulfo-Soto G.E."/>
            <person name="Baruah I.K."/>
            <person name="Amoako-Attah I."/>
            <person name="Bukari Y."/>
            <person name="Meinhardt L.W."/>
            <person name="Bailey B.A."/>
            <person name="Cohen S.P."/>
        </authorList>
    </citation>
    <scope>NUCLEOTIDE SEQUENCE [LARGE SCALE GENOMIC DNA]</scope>
    <source>
        <strain evidence="1 2">MS-2</strain>
    </source>
</reference>
<evidence type="ECO:0000313" key="1">
    <source>
        <dbReference type="EMBL" id="KAL0066330.1"/>
    </source>
</evidence>
<comment type="caution">
    <text evidence="1">The sequence shown here is derived from an EMBL/GenBank/DDBJ whole genome shotgun (WGS) entry which is preliminary data.</text>
</comment>
<gene>
    <name evidence="1" type="ORF">AAF712_006588</name>
</gene>
<evidence type="ECO:0000313" key="2">
    <source>
        <dbReference type="Proteomes" id="UP001437256"/>
    </source>
</evidence>
<organism evidence="1 2">
    <name type="scientific">Marasmius tenuissimus</name>
    <dbReference type="NCBI Taxonomy" id="585030"/>
    <lineage>
        <taxon>Eukaryota</taxon>
        <taxon>Fungi</taxon>
        <taxon>Dikarya</taxon>
        <taxon>Basidiomycota</taxon>
        <taxon>Agaricomycotina</taxon>
        <taxon>Agaricomycetes</taxon>
        <taxon>Agaricomycetidae</taxon>
        <taxon>Agaricales</taxon>
        <taxon>Marasmiineae</taxon>
        <taxon>Marasmiaceae</taxon>
        <taxon>Marasmius</taxon>
    </lineage>
</organism>
<sequence length="537" mass="58666">MSPDLDVEVVKNVGETHKEVQPMNKDYTQSSLISVGQLAVDLLVEIFTFQVDDILHYQHDVKVDDWLAFAQVCQHWRTVALEATTLWSFPDFRIPKLVPLMLERSKSAPLTLKVDLALLEDEEPVEGVLTKVLEEHMGRTVALYVSASRKFMESVLITITAPAAPILQTLTLQIAELGSSGSFDTLEEESITRHGPPVELELPENLFGGKTPSLKSVELDGLGLGKSYGSSILRDLTSLSLSFFERNGPCQLAASQALAILENCPALEKLHIPGGLTKGDYAQGATHTPFELPEIRQLDLSGDLPILCLLLDHVASFPGLETAALRVSLEPSWNRWDLSRVMKRVLNSPNLSIPPCLYIAITSKPTPYAALNFFPSLSELHIPGPVRVVLTSQGISDADVCSSVSTVLDVAPLSGLQTAVVDHYPIPVDIITEYFGIQMNSLEHLILIGTSGALSFLDALGRTMTTIVEREGSEAGGDSGGGQYLFQALRTIEFHGLDFANPSFTPVMWWTHPVLVLRRSCTGLSLASHIFFMQVSS</sequence>
<dbReference type="SUPFAM" id="SSF52047">
    <property type="entry name" value="RNI-like"/>
    <property type="match status" value="1"/>
</dbReference>
<dbReference type="Proteomes" id="UP001437256">
    <property type="component" value="Unassembled WGS sequence"/>
</dbReference>
<accession>A0ABR2ZXC7</accession>
<keyword evidence="2" id="KW-1185">Reference proteome</keyword>
<dbReference type="Gene3D" id="1.20.1280.50">
    <property type="match status" value="1"/>
</dbReference>
<dbReference type="EMBL" id="JBBXMP010000036">
    <property type="protein sequence ID" value="KAL0066330.1"/>
    <property type="molecule type" value="Genomic_DNA"/>
</dbReference>
<name>A0ABR2ZXC7_9AGAR</name>
<proteinExistence type="predicted"/>
<protein>
    <recommendedName>
        <fullName evidence="3">F-box domain-containing protein</fullName>
    </recommendedName>
</protein>
<evidence type="ECO:0008006" key="3">
    <source>
        <dbReference type="Google" id="ProtNLM"/>
    </source>
</evidence>